<evidence type="ECO:0000256" key="1">
    <source>
        <dbReference type="ARBA" id="ARBA00004448"/>
    </source>
</evidence>
<dbReference type="Gene3D" id="1.50.40.10">
    <property type="entry name" value="Mitochondrial carrier domain"/>
    <property type="match status" value="2"/>
</dbReference>
<keyword evidence="5" id="KW-0677">Repeat</keyword>
<dbReference type="InterPro" id="IPR018108">
    <property type="entry name" value="MCP_transmembrane"/>
</dbReference>
<protein>
    <recommendedName>
        <fullName evidence="14">Mitochondrial carrier protein MTM1</fullName>
    </recommendedName>
</protein>
<evidence type="ECO:0000313" key="12">
    <source>
        <dbReference type="EMBL" id="EXC22520.1"/>
    </source>
</evidence>
<dbReference type="KEGG" id="mnt:21386615"/>
<keyword evidence="13" id="KW-1185">Reference proteome</keyword>
<evidence type="ECO:0000256" key="5">
    <source>
        <dbReference type="ARBA" id="ARBA00022737"/>
    </source>
</evidence>
<evidence type="ECO:0000256" key="9">
    <source>
        <dbReference type="ARBA" id="ARBA00023136"/>
    </source>
</evidence>
<organism evidence="12 13">
    <name type="scientific">Morus notabilis</name>
    <dbReference type="NCBI Taxonomy" id="981085"/>
    <lineage>
        <taxon>Eukaryota</taxon>
        <taxon>Viridiplantae</taxon>
        <taxon>Streptophyta</taxon>
        <taxon>Embryophyta</taxon>
        <taxon>Tracheophyta</taxon>
        <taxon>Spermatophyta</taxon>
        <taxon>Magnoliopsida</taxon>
        <taxon>eudicotyledons</taxon>
        <taxon>Gunneridae</taxon>
        <taxon>Pentapetalae</taxon>
        <taxon>rosids</taxon>
        <taxon>fabids</taxon>
        <taxon>Rosales</taxon>
        <taxon>Moraceae</taxon>
        <taxon>Moreae</taxon>
        <taxon>Morus</taxon>
    </lineage>
</organism>
<evidence type="ECO:0000256" key="6">
    <source>
        <dbReference type="ARBA" id="ARBA00022792"/>
    </source>
</evidence>
<evidence type="ECO:0000313" key="13">
    <source>
        <dbReference type="Proteomes" id="UP000030645"/>
    </source>
</evidence>
<sequence length="408" mass="43692">MAGSRQGIPSWISAAATRVDFEGSASSMSETVFKDAAASKEPSSSSNSKSTADADLGFAERAFSAAGAALVSAVLVNPLDVAKTRLQAQAAGIPYQGICGTPCFETATVLPDLKSSASYTRSVLGSESLCRPECGSHYKGTLDVLYKIIRQEGFLKLWRGTNASLALAVPTVGIYLPCYDLFRNFMEDFTAQNAPNLTPYVPLLAGSAARSLACVTCYPVELARTRMQAFRETQTGVRPPGVWKTLHGAITPVTSTNFLQNLRRYRVLWTGLGAQLARDVPFSAICWSTLEPIRRRILGLVGDEASATTVLGANFSAGFVAGSLAAATTCPLDVARTRRQIEKDPGRVLKMTTRKTLIEIWRDGGIKGLFTGIGPRVGRAGPSVGIVISFYEVVKYALQQRSLKSDSN</sequence>
<dbReference type="InterPro" id="IPR023395">
    <property type="entry name" value="MCP_dom_sf"/>
</dbReference>
<feature type="repeat" description="Solcar" evidence="10">
    <location>
        <begin position="56"/>
        <end position="185"/>
    </location>
</feature>
<dbReference type="EMBL" id="KE345970">
    <property type="protein sequence ID" value="EXC22520.1"/>
    <property type="molecule type" value="Genomic_DNA"/>
</dbReference>
<evidence type="ECO:0000256" key="10">
    <source>
        <dbReference type="PROSITE-ProRule" id="PRU00282"/>
    </source>
</evidence>
<evidence type="ECO:0000256" key="2">
    <source>
        <dbReference type="ARBA" id="ARBA00006375"/>
    </source>
</evidence>
<dbReference type="AlphaFoldDB" id="W9SD01"/>
<dbReference type="PANTHER" id="PTHR45760:SF6">
    <property type="entry name" value="MITOCHONDRIAL SUBSTRATE CARRIER FAMILY PROTEIN"/>
    <property type="match status" value="1"/>
</dbReference>
<comment type="subcellular location">
    <subcellularLocation>
        <location evidence="1">Mitochondrion inner membrane</location>
        <topology evidence="1">Multi-pass membrane protein</topology>
    </subcellularLocation>
</comment>
<dbReference type="OrthoDB" id="1747031at2759"/>
<evidence type="ECO:0000256" key="3">
    <source>
        <dbReference type="ARBA" id="ARBA00022448"/>
    </source>
</evidence>
<keyword evidence="9 10" id="KW-0472">Membrane</keyword>
<proteinExistence type="inferred from homology"/>
<evidence type="ECO:0000256" key="11">
    <source>
        <dbReference type="RuleBase" id="RU000488"/>
    </source>
</evidence>
<evidence type="ECO:0000256" key="8">
    <source>
        <dbReference type="ARBA" id="ARBA00023128"/>
    </source>
</evidence>
<dbReference type="GO" id="GO:0005743">
    <property type="term" value="C:mitochondrial inner membrane"/>
    <property type="evidence" value="ECO:0007669"/>
    <property type="project" value="UniProtKB-SubCell"/>
</dbReference>
<dbReference type="InterPro" id="IPR045315">
    <property type="entry name" value="Mtm1-like"/>
</dbReference>
<evidence type="ECO:0000256" key="7">
    <source>
        <dbReference type="ARBA" id="ARBA00022989"/>
    </source>
</evidence>
<dbReference type="Proteomes" id="UP000030645">
    <property type="component" value="Unassembled WGS sequence"/>
</dbReference>
<evidence type="ECO:0000256" key="4">
    <source>
        <dbReference type="ARBA" id="ARBA00022692"/>
    </source>
</evidence>
<feature type="repeat" description="Solcar" evidence="10">
    <location>
        <begin position="309"/>
        <end position="397"/>
    </location>
</feature>
<dbReference type="STRING" id="981085.W9SD01"/>
<dbReference type="Pfam" id="PF00153">
    <property type="entry name" value="Mito_carr"/>
    <property type="match status" value="4"/>
</dbReference>
<comment type="similarity">
    <text evidence="2 11">Belongs to the mitochondrial carrier (TC 2.A.29) family.</text>
</comment>
<accession>W9SD01</accession>
<keyword evidence="3 11" id="KW-0813">Transport</keyword>
<keyword evidence="4 10" id="KW-0812">Transmembrane</keyword>
<dbReference type="PROSITE" id="PS50920">
    <property type="entry name" value="SOLCAR"/>
    <property type="match status" value="3"/>
</dbReference>
<keyword evidence="6" id="KW-0999">Mitochondrion inner membrane</keyword>
<reference evidence="13" key="1">
    <citation type="submission" date="2013-01" db="EMBL/GenBank/DDBJ databases">
        <title>Draft Genome Sequence of a Mulberry Tree, Morus notabilis C.K. Schneid.</title>
        <authorList>
            <person name="He N."/>
            <person name="Zhao S."/>
        </authorList>
    </citation>
    <scope>NUCLEOTIDE SEQUENCE</scope>
</reference>
<dbReference type="SUPFAM" id="SSF103506">
    <property type="entry name" value="Mitochondrial carrier"/>
    <property type="match status" value="1"/>
</dbReference>
<name>W9SD01_9ROSA</name>
<evidence type="ECO:0008006" key="14">
    <source>
        <dbReference type="Google" id="ProtNLM"/>
    </source>
</evidence>
<dbReference type="GO" id="GO:1990542">
    <property type="term" value="P:mitochondrial transmembrane transport"/>
    <property type="evidence" value="ECO:0007669"/>
    <property type="project" value="InterPro"/>
</dbReference>
<dbReference type="eggNOG" id="KOG0761">
    <property type="taxonomic scope" value="Eukaryota"/>
</dbReference>
<keyword evidence="8" id="KW-0496">Mitochondrion</keyword>
<keyword evidence="7" id="KW-1133">Transmembrane helix</keyword>
<dbReference type="PANTHER" id="PTHR45760">
    <property type="entry name" value="FI19922P1-RELATED"/>
    <property type="match status" value="1"/>
</dbReference>
<gene>
    <name evidence="12" type="ORF">L484_003070</name>
</gene>
<feature type="repeat" description="Solcar" evidence="10">
    <location>
        <begin position="197"/>
        <end position="296"/>
    </location>
</feature>